<feature type="non-terminal residue" evidence="2">
    <location>
        <position position="1"/>
    </location>
</feature>
<feature type="compositionally biased region" description="Basic and acidic residues" evidence="1">
    <location>
        <begin position="27"/>
        <end position="47"/>
    </location>
</feature>
<dbReference type="HOGENOM" id="CLU_1032711_0_0_1"/>
<name>U9T5W9_RHIID</name>
<proteinExistence type="predicted"/>
<evidence type="ECO:0000313" key="2">
    <source>
        <dbReference type="EMBL" id="ESA03559.1"/>
    </source>
</evidence>
<feature type="compositionally biased region" description="Polar residues" evidence="1">
    <location>
        <begin position="15"/>
        <end position="25"/>
    </location>
</feature>
<reference evidence="2" key="1">
    <citation type="submission" date="2013-07" db="EMBL/GenBank/DDBJ databases">
        <title>The genome of an arbuscular mycorrhizal fungus provides insights into the evolution of the oldest plant symbiosis.</title>
        <authorList>
            <consortium name="DOE Joint Genome Institute"/>
            <person name="Tisserant E."/>
            <person name="Malbreil M."/>
            <person name="Kuo A."/>
            <person name="Kohler A."/>
            <person name="Symeonidi A."/>
            <person name="Balestrini R."/>
            <person name="Charron P."/>
            <person name="Duensing N."/>
            <person name="Frei-dit-Frey N."/>
            <person name="Gianinazzi-Pearson V."/>
            <person name="Gilbert B."/>
            <person name="Handa Y."/>
            <person name="Hijri M."/>
            <person name="Kaul R."/>
            <person name="Kawaguchi M."/>
            <person name="Krajinski F."/>
            <person name="Lammers P."/>
            <person name="Lapierre D."/>
            <person name="Masclaux F.G."/>
            <person name="Murat C."/>
            <person name="Morin E."/>
            <person name="Ndikumana S."/>
            <person name="Pagni M."/>
            <person name="Petitpierre D."/>
            <person name="Requena N."/>
            <person name="Rosikiewicz P."/>
            <person name="Riley R."/>
            <person name="Saito K."/>
            <person name="San Clemente H."/>
            <person name="Shapiro H."/>
            <person name="van Tuinen D."/>
            <person name="Becard G."/>
            <person name="Bonfante P."/>
            <person name="Paszkowski U."/>
            <person name="Shachar-Hill Y."/>
            <person name="Young J.P."/>
            <person name="Sanders I.R."/>
            <person name="Henrissat B."/>
            <person name="Rensing S.A."/>
            <person name="Grigoriev I.V."/>
            <person name="Corradi N."/>
            <person name="Roux C."/>
            <person name="Martin F."/>
        </authorList>
    </citation>
    <scope>NUCLEOTIDE SEQUENCE</scope>
    <source>
        <strain evidence="2">DAOM 197198</strain>
    </source>
</reference>
<organism evidence="2">
    <name type="scientific">Rhizophagus irregularis (strain DAOM 181602 / DAOM 197198 / MUCL 43194)</name>
    <name type="common">Arbuscular mycorrhizal fungus</name>
    <name type="synonym">Glomus intraradices</name>
    <dbReference type="NCBI Taxonomy" id="747089"/>
    <lineage>
        <taxon>Eukaryota</taxon>
        <taxon>Fungi</taxon>
        <taxon>Fungi incertae sedis</taxon>
        <taxon>Mucoromycota</taxon>
        <taxon>Glomeromycotina</taxon>
        <taxon>Glomeromycetes</taxon>
        <taxon>Glomerales</taxon>
        <taxon>Glomeraceae</taxon>
        <taxon>Rhizophagus</taxon>
    </lineage>
</organism>
<protein>
    <recommendedName>
        <fullName evidence="3">Highly derived d5-like helicase-primase: PROVISIONAL</fullName>
    </recommendedName>
</protein>
<evidence type="ECO:0008006" key="3">
    <source>
        <dbReference type="Google" id="ProtNLM"/>
    </source>
</evidence>
<sequence length="270" mass="31119">FYCHRENHEREPGTRNPSKKLTINETALDREKKLPSPTKQDRSRISDPNDHFVWEDLIDMSTSGRKFSRNEIYDAIQATVACIQTTSRLWVLKIEDTNGGLYFDMAPKLDLAKYEVNLIELGGEGVKLINLIDQAVTKGLILYRNINFLPYPLNSPVPNTKFFNLFLGFLAKPAIENNKEIMDPILWHVKNIICSGDERLNEYIWNWWAYLVQKPEKKPRSILVLKSTLQQCGKNIITDFIGDKVLGEHLHYATSDLEKILGRFNSPLQA</sequence>
<accession>U9T5W9</accession>
<dbReference type="AlphaFoldDB" id="U9T5W9"/>
<feature type="compositionally biased region" description="Basic and acidic residues" evidence="1">
    <location>
        <begin position="1"/>
        <end position="13"/>
    </location>
</feature>
<feature type="region of interest" description="Disordered" evidence="1">
    <location>
        <begin position="1"/>
        <end position="47"/>
    </location>
</feature>
<evidence type="ECO:0000256" key="1">
    <source>
        <dbReference type="SAM" id="MobiDB-lite"/>
    </source>
</evidence>
<dbReference type="EMBL" id="KI294939">
    <property type="protein sequence ID" value="ESA03559.1"/>
    <property type="molecule type" value="Genomic_DNA"/>
</dbReference>
<gene>
    <name evidence="2" type="ORF">GLOINDRAFT_5444</name>
</gene>